<dbReference type="RefSeq" id="WP_200758293.1">
    <property type="nucleotide sequence ID" value="NZ_AP023366.1"/>
</dbReference>
<dbReference type="PANTHER" id="PTHR37298:SF1">
    <property type="entry name" value="UPF0111 PROTEIN YKAA"/>
    <property type="match status" value="1"/>
</dbReference>
<evidence type="ECO:0008006" key="4">
    <source>
        <dbReference type="Google" id="ProtNLM"/>
    </source>
</evidence>
<organism evidence="2 3">
    <name type="scientific">Effusibacillus dendaii</name>
    <dbReference type="NCBI Taxonomy" id="2743772"/>
    <lineage>
        <taxon>Bacteria</taxon>
        <taxon>Bacillati</taxon>
        <taxon>Bacillota</taxon>
        <taxon>Bacilli</taxon>
        <taxon>Bacillales</taxon>
        <taxon>Alicyclobacillaceae</taxon>
        <taxon>Effusibacillus</taxon>
    </lineage>
</organism>
<keyword evidence="3" id="KW-1185">Reference proteome</keyword>
<dbReference type="InterPro" id="IPR038078">
    <property type="entry name" value="PhoU-like_sf"/>
</dbReference>
<dbReference type="EMBL" id="AP023366">
    <property type="protein sequence ID" value="BCJ87855.1"/>
    <property type="molecule type" value="Genomic_DNA"/>
</dbReference>
<dbReference type="KEGG" id="eff:skT53_28400"/>
<comment type="similarity">
    <text evidence="1">Belongs to the UPF0111 family.</text>
</comment>
<evidence type="ECO:0000256" key="1">
    <source>
        <dbReference type="ARBA" id="ARBA00008591"/>
    </source>
</evidence>
<dbReference type="InterPro" id="IPR018445">
    <property type="entry name" value="Put_Phosphate_transp_reg"/>
</dbReference>
<gene>
    <name evidence="2" type="primary">ykaA</name>
    <name evidence="2" type="ORF">skT53_28400</name>
</gene>
<dbReference type="AlphaFoldDB" id="A0A7I8DCN5"/>
<dbReference type="PANTHER" id="PTHR37298">
    <property type="entry name" value="UPF0111 PROTEIN YKAA"/>
    <property type="match status" value="1"/>
</dbReference>
<evidence type="ECO:0000313" key="2">
    <source>
        <dbReference type="EMBL" id="BCJ87855.1"/>
    </source>
</evidence>
<proteinExistence type="inferred from homology"/>
<reference evidence="2 3" key="1">
    <citation type="submission" date="2020-08" db="EMBL/GenBank/DDBJ databases">
        <title>Complete Genome Sequence of Effusibacillus dendaii Strain skT53, Isolated from Farmland soil.</title>
        <authorList>
            <person name="Konishi T."/>
            <person name="Kawasaki H."/>
        </authorList>
    </citation>
    <scope>NUCLEOTIDE SEQUENCE [LARGE SCALE GENOMIC DNA]</scope>
    <source>
        <strain evidence="3">skT53</strain>
    </source>
</reference>
<protein>
    <recommendedName>
        <fullName evidence="4">DUF47 domain-containing protein</fullName>
    </recommendedName>
</protein>
<dbReference type="Pfam" id="PF01865">
    <property type="entry name" value="PhoU_div"/>
    <property type="match status" value="1"/>
</dbReference>
<sequence>MFKKQNQFFDMLLQVTENISAAAAAFQKGLKNYQNGEQLFAAIKPFEAQGDEYTHQIIRALNATYMTPIDREDILALASKLDDVLDGLEAAANRFDLFHISAVDNFMHDFAANIMDCANELEQAMKALHRRKMLEIRQYTVRINELENVGDKLMRDSIKSLFARTSDPVDIIKYKELYELLEGISDSYEDVADILESIVMTNA</sequence>
<dbReference type="Gene3D" id="1.20.58.220">
    <property type="entry name" value="Phosphate transport system protein phou homolog 2, domain 2"/>
    <property type="match status" value="1"/>
</dbReference>
<dbReference type="InterPro" id="IPR052912">
    <property type="entry name" value="UPF0111_domain"/>
</dbReference>
<accession>A0A7I8DCN5</accession>
<dbReference type="Proteomes" id="UP000593802">
    <property type="component" value="Chromosome"/>
</dbReference>
<name>A0A7I8DCN5_9BACL</name>
<evidence type="ECO:0000313" key="3">
    <source>
        <dbReference type="Proteomes" id="UP000593802"/>
    </source>
</evidence>